<dbReference type="PROSITE" id="PS50042">
    <property type="entry name" value="CNMP_BINDING_3"/>
    <property type="match status" value="1"/>
</dbReference>
<dbReference type="InterPro" id="IPR012318">
    <property type="entry name" value="HTH_CRP"/>
</dbReference>
<dbReference type="Gene3D" id="1.10.10.10">
    <property type="entry name" value="Winged helix-like DNA-binding domain superfamily/Winged helix DNA-binding domain"/>
    <property type="match status" value="1"/>
</dbReference>
<dbReference type="EMBL" id="CACRTR010000016">
    <property type="protein sequence ID" value="VYU57180.1"/>
    <property type="molecule type" value="Genomic_DNA"/>
</dbReference>
<dbReference type="InterPro" id="IPR018490">
    <property type="entry name" value="cNMP-bd_dom_sf"/>
</dbReference>
<sequence>MDKMIAKTFEGVCSDTLRSLMQPGKVRCYRKGEHLFRDREATPFVFVILSGKASLYKIGESGQKKVAFILGPGEFINEDIHPETTSSVSCEAFENLEVLCIEKTELKEWMKRDFGLTEIILNAGNRKIRRLYRQLKNTTGVLKMERRVAAKLWKLANDYGVDTPQGRTIDLDISITYLADLMGSPRETISRALKLLNTQKLIRQDKGRITIVDMDILSDYFKQ</sequence>
<organism evidence="6">
    <name type="scientific">Eubacterium limosum</name>
    <dbReference type="NCBI Taxonomy" id="1736"/>
    <lineage>
        <taxon>Bacteria</taxon>
        <taxon>Bacillati</taxon>
        <taxon>Bacillota</taxon>
        <taxon>Clostridia</taxon>
        <taxon>Eubacteriales</taxon>
        <taxon>Eubacteriaceae</taxon>
        <taxon>Eubacterium</taxon>
    </lineage>
</organism>
<evidence type="ECO:0000256" key="1">
    <source>
        <dbReference type="ARBA" id="ARBA00023015"/>
    </source>
</evidence>
<dbReference type="InterPro" id="IPR000595">
    <property type="entry name" value="cNMP-bd_dom"/>
</dbReference>
<evidence type="ECO:0000256" key="3">
    <source>
        <dbReference type="ARBA" id="ARBA00023163"/>
    </source>
</evidence>
<evidence type="ECO:0000259" key="5">
    <source>
        <dbReference type="PROSITE" id="PS51063"/>
    </source>
</evidence>
<keyword evidence="1" id="KW-0805">Transcription regulation</keyword>
<dbReference type="GO" id="GO:0003700">
    <property type="term" value="F:DNA-binding transcription factor activity"/>
    <property type="evidence" value="ECO:0007669"/>
    <property type="project" value="TreeGrafter"/>
</dbReference>
<proteinExistence type="predicted"/>
<dbReference type="GO" id="GO:0005829">
    <property type="term" value="C:cytosol"/>
    <property type="evidence" value="ECO:0007669"/>
    <property type="project" value="TreeGrafter"/>
</dbReference>
<evidence type="ECO:0000313" key="6">
    <source>
        <dbReference type="EMBL" id="VYU57180.1"/>
    </source>
</evidence>
<dbReference type="PROSITE" id="PS51063">
    <property type="entry name" value="HTH_CRP_2"/>
    <property type="match status" value="1"/>
</dbReference>
<dbReference type="InterPro" id="IPR050397">
    <property type="entry name" value="Env_Response_Regulators"/>
</dbReference>
<name>A0A6N3FYZ5_EUBLI</name>
<dbReference type="Pfam" id="PF00027">
    <property type="entry name" value="cNMP_binding"/>
    <property type="match status" value="1"/>
</dbReference>
<dbReference type="Gene3D" id="2.60.120.10">
    <property type="entry name" value="Jelly Rolls"/>
    <property type="match status" value="1"/>
</dbReference>
<dbReference type="PANTHER" id="PTHR24567">
    <property type="entry name" value="CRP FAMILY TRANSCRIPTIONAL REGULATORY PROTEIN"/>
    <property type="match status" value="1"/>
</dbReference>
<dbReference type="SMART" id="SM00419">
    <property type="entry name" value="HTH_CRP"/>
    <property type="match status" value="1"/>
</dbReference>
<dbReference type="SMART" id="SM00100">
    <property type="entry name" value="cNMP"/>
    <property type="match status" value="1"/>
</dbReference>
<accession>A0A6N3FYZ5</accession>
<dbReference type="GO" id="GO:0003677">
    <property type="term" value="F:DNA binding"/>
    <property type="evidence" value="ECO:0007669"/>
    <property type="project" value="UniProtKB-KW"/>
</dbReference>
<dbReference type="CDD" id="cd00038">
    <property type="entry name" value="CAP_ED"/>
    <property type="match status" value="1"/>
</dbReference>
<dbReference type="InterPro" id="IPR036388">
    <property type="entry name" value="WH-like_DNA-bd_sf"/>
</dbReference>
<dbReference type="InterPro" id="IPR014710">
    <property type="entry name" value="RmlC-like_jellyroll"/>
</dbReference>
<dbReference type="InterPro" id="IPR036390">
    <property type="entry name" value="WH_DNA-bd_sf"/>
</dbReference>
<dbReference type="PANTHER" id="PTHR24567:SF74">
    <property type="entry name" value="HTH-TYPE TRANSCRIPTIONAL REGULATOR ARCR"/>
    <property type="match status" value="1"/>
</dbReference>
<gene>
    <name evidence="6" type="primary">ntcA</name>
    <name evidence="6" type="ORF">ELLFYP34_03612</name>
</gene>
<protein>
    <submittedName>
        <fullName evidence="6">Global nitrogen regulator</fullName>
    </submittedName>
</protein>
<evidence type="ECO:0000259" key="4">
    <source>
        <dbReference type="PROSITE" id="PS50042"/>
    </source>
</evidence>
<dbReference type="Pfam" id="PF13545">
    <property type="entry name" value="HTH_Crp_2"/>
    <property type="match status" value="1"/>
</dbReference>
<keyword evidence="2" id="KW-0238">DNA-binding</keyword>
<dbReference type="AlphaFoldDB" id="A0A6N3FYZ5"/>
<evidence type="ECO:0000256" key="2">
    <source>
        <dbReference type="ARBA" id="ARBA00023125"/>
    </source>
</evidence>
<dbReference type="SUPFAM" id="SSF51206">
    <property type="entry name" value="cAMP-binding domain-like"/>
    <property type="match status" value="1"/>
</dbReference>
<feature type="domain" description="Cyclic nucleotide-binding" evidence="4">
    <location>
        <begin position="8"/>
        <end position="78"/>
    </location>
</feature>
<feature type="domain" description="HTH crp-type" evidence="5">
    <location>
        <begin position="142"/>
        <end position="215"/>
    </location>
</feature>
<reference evidence="6" key="1">
    <citation type="submission" date="2019-11" db="EMBL/GenBank/DDBJ databases">
        <authorList>
            <person name="Feng L."/>
        </authorList>
    </citation>
    <scope>NUCLEOTIDE SEQUENCE</scope>
    <source>
        <strain evidence="6">ElimosumLFYP34</strain>
    </source>
</reference>
<dbReference type="SUPFAM" id="SSF46785">
    <property type="entry name" value="Winged helix' DNA-binding domain"/>
    <property type="match status" value="1"/>
</dbReference>
<keyword evidence="3" id="KW-0804">Transcription</keyword>